<evidence type="ECO:0000259" key="8">
    <source>
        <dbReference type="PROSITE" id="PS51379"/>
    </source>
</evidence>
<comment type="caution">
    <text evidence="9">The sequence shown here is derived from an EMBL/GenBank/DDBJ whole genome shotgun (WGS) entry which is preliminary data.</text>
</comment>
<keyword evidence="7" id="KW-1133">Transmembrane helix</keyword>
<proteinExistence type="predicted"/>
<keyword evidence="7" id="KW-0812">Transmembrane</keyword>
<dbReference type="Gene3D" id="3.30.70.20">
    <property type="match status" value="2"/>
</dbReference>
<keyword evidence="2" id="KW-0004">4Fe-4S</keyword>
<evidence type="ECO:0000313" key="10">
    <source>
        <dbReference type="Proteomes" id="UP000242881"/>
    </source>
</evidence>
<dbReference type="InterPro" id="IPR017900">
    <property type="entry name" value="4Fe4S_Fe_S_CS"/>
</dbReference>
<dbReference type="PROSITE" id="PS51379">
    <property type="entry name" value="4FE4S_FER_2"/>
    <property type="match status" value="2"/>
</dbReference>
<evidence type="ECO:0000256" key="3">
    <source>
        <dbReference type="ARBA" id="ARBA00022723"/>
    </source>
</evidence>
<dbReference type="GO" id="GO:0005886">
    <property type="term" value="C:plasma membrane"/>
    <property type="evidence" value="ECO:0007669"/>
    <property type="project" value="TreeGrafter"/>
</dbReference>
<name>A0A2J6WNL9_9BACT</name>
<feature type="transmembrane region" description="Helical" evidence="7">
    <location>
        <begin position="38"/>
        <end position="59"/>
    </location>
</feature>
<evidence type="ECO:0000256" key="6">
    <source>
        <dbReference type="ARBA" id="ARBA00023014"/>
    </source>
</evidence>
<dbReference type="PANTHER" id="PTHR30176">
    <property type="entry name" value="FERREDOXIN-TYPE PROTEIN NAPH"/>
    <property type="match status" value="1"/>
</dbReference>
<keyword evidence="6" id="KW-0411">Iron-sulfur</keyword>
<evidence type="ECO:0000313" key="9">
    <source>
        <dbReference type="EMBL" id="PMP71970.1"/>
    </source>
</evidence>
<sequence length="275" mass="30539">MFFFIIYLEGKSFTIARRLWLVCFFLILLILNSYRQRFWCISLCPLGAFYGFLSKYSLFKINRKDSCNNCGICNTHCTVSANPGLDSFKSSECMLLFDCIDKCLRGSLGFSISTKKSDVDIRRRSVVISSASAIAAVGLMKISLMEPAKNQYLIRPPGSKPEGDFLALCIRCGGCMKVCPENFLQPAFLEAGLIGLWTPVGNPKFGYCIYNCNLCGQVCPTGAISKLTLNEKKKIVIGTAFFDKDRCLPHAYNVNCMVCEEHCPTSCNKISGKGT</sequence>
<keyword evidence="3" id="KW-0479">Metal-binding</keyword>
<dbReference type="GO" id="GO:0046872">
    <property type="term" value="F:metal ion binding"/>
    <property type="evidence" value="ECO:0007669"/>
    <property type="project" value="UniProtKB-KW"/>
</dbReference>
<dbReference type="CDD" id="cd16373">
    <property type="entry name" value="DMSOR_beta_like"/>
    <property type="match status" value="1"/>
</dbReference>
<dbReference type="SUPFAM" id="SSF54862">
    <property type="entry name" value="4Fe-4S ferredoxins"/>
    <property type="match status" value="2"/>
</dbReference>
<accession>A0A2J6WNL9</accession>
<dbReference type="InterPro" id="IPR051684">
    <property type="entry name" value="Electron_Trans/Redox"/>
</dbReference>
<dbReference type="Proteomes" id="UP000242881">
    <property type="component" value="Unassembled WGS sequence"/>
</dbReference>
<evidence type="ECO:0000256" key="2">
    <source>
        <dbReference type="ARBA" id="ARBA00022485"/>
    </source>
</evidence>
<feature type="transmembrane region" description="Helical" evidence="7">
    <location>
        <begin position="12"/>
        <end position="31"/>
    </location>
</feature>
<evidence type="ECO:0000256" key="4">
    <source>
        <dbReference type="ARBA" id="ARBA00022982"/>
    </source>
</evidence>
<protein>
    <recommendedName>
        <fullName evidence="8">4Fe-4S ferredoxin-type domain-containing protein</fullName>
    </recommendedName>
</protein>
<dbReference type="EMBL" id="PNIN01000031">
    <property type="protein sequence ID" value="PMP71970.1"/>
    <property type="molecule type" value="Genomic_DNA"/>
</dbReference>
<organism evidence="9 10">
    <name type="scientific">Calditerrivibrio nitroreducens</name>
    <dbReference type="NCBI Taxonomy" id="477976"/>
    <lineage>
        <taxon>Bacteria</taxon>
        <taxon>Pseudomonadati</taxon>
        <taxon>Deferribacterota</taxon>
        <taxon>Deferribacteres</taxon>
        <taxon>Deferribacterales</taxon>
        <taxon>Calditerrivibrionaceae</taxon>
    </lineage>
</organism>
<keyword evidence="4" id="KW-0249">Electron transport</keyword>
<dbReference type="Pfam" id="PF12801">
    <property type="entry name" value="Fer4_5"/>
    <property type="match status" value="2"/>
</dbReference>
<dbReference type="Pfam" id="PF00037">
    <property type="entry name" value="Fer4"/>
    <property type="match status" value="1"/>
</dbReference>
<dbReference type="GO" id="GO:0051539">
    <property type="term" value="F:4 iron, 4 sulfur cluster binding"/>
    <property type="evidence" value="ECO:0007669"/>
    <property type="project" value="UniProtKB-KW"/>
</dbReference>
<dbReference type="PANTHER" id="PTHR30176:SF3">
    <property type="entry name" value="FERREDOXIN-TYPE PROTEIN NAPH"/>
    <property type="match status" value="1"/>
</dbReference>
<keyword evidence="5" id="KW-0408">Iron</keyword>
<evidence type="ECO:0000256" key="5">
    <source>
        <dbReference type="ARBA" id="ARBA00023004"/>
    </source>
</evidence>
<keyword evidence="7" id="KW-0472">Membrane</keyword>
<dbReference type="PROSITE" id="PS00198">
    <property type="entry name" value="4FE4S_FER_1"/>
    <property type="match status" value="1"/>
</dbReference>
<feature type="domain" description="4Fe-4S ferredoxin-type" evidence="8">
    <location>
        <begin position="159"/>
        <end position="189"/>
    </location>
</feature>
<dbReference type="AlphaFoldDB" id="A0A2J6WNL9"/>
<dbReference type="InterPro" id="IPR017896">
    <property type="entry name" value="4Fe4S_Fe-S-bd"/>
</dbReference>
<keyword evidence="1" id="KW-0813">Transport</keyword>
<evidence type="ECO:0000256" key="1">
    <source>
        <dbReference type="ARBA" id="ARBA00022448"/>
    </source>
</evidence>
<feature type="domain" description="4Fe-4S ferredoxin-type" evidence="8">
    <location>
        <begin position="197"/>
        <end position="230"/>
    </location>
</feature>
<gene>
    <name evidence="9" type="ORF">C0187_02850</name>
</gene>
<reference evidence="9 10" key="1">
    <citation type="submission" date="2018-01" db="EMBL/GenBank/DDBJ databases">
        <title>Metagenomic assembled genomes from two thermal pools in the Uzon Caldera, Kamchatka, Russia.</title>
        <authorList>
            <person name="Wilkins L."/>
            <person name="Ettinger C."/>
        </authorList>
    </citation>
    <scope>NUCLEOTIDE SEQUENCE [LARGE SCALE GENOMIC DNA]</scope>
    <source>
        <strain evidence="9">ZAV-05</strain>
    </source>
</reference>
<evidence type="ECO:0000256" key="7">
    <source>
        <dbReference type="SAM" id="Phobius"/>
    </source>
</evidence>